<keyword evidence="2" id="KW-0496">Mitochondrion</keyword>
<reference evidence="4" key="2">
    <citation type="submission" date="2025-08" db="UniProtKB">
        <authorList>
            <consortium name="Ensembl"/>
        </authorList>
    </citation>
    <scope>IDENTIFICATION</scope>
</reference>
<dbReference type="eggNOG" id="ENOG502QW8P">
    <property type="taxonomic scope" value="Eukaryota"/>
</dbReference>
<evidence type="ECO:0000259" key="3">
    <source>
        <dbReference type="PROSITE" id="PS51286"/>
    </source>
</evidence>
<dbReference type="HOGENOM" id="CLU_028858_0_0_1"/>
<dbReference type="Proteomes" id="UP000018468">
    <property type="component" value="Linkage group LG9"/>
</dbReference>
<dbReference type="AlphaFoldDB" id="W5MZ95"/>
<organism evidence="4 5">
    <name type="scientific">Lepisosteus oculatus</name>
    <name type="common">Spotted gar</name>
    <dbReference type="NCBI Taxonomy" id="7918"/>
    <lineage>
        <taxon>Eukaryota</taxon>
        <taxon>Metazoa</taxon>
        <taxon>Chordata</taxon>
        <taxon>Craniata</taxon>
        <taxon>Vertebrata</taxon>
        <taxon>Euteleostomi</taxon>
        <taxon>Actinopterygii</taxon>
        <taxon>Neopterygii</taxon>
        <taxon>Holostei</taxon>
        <taxon>Semionotiformes</taxon>
        <taxon>Lepisosteidae</taxon>
        <taxon>Lepisosteus</taxon>
    </lineage>
</organism>
<name>W5MZ95_LEPOC</name>
<dbReference type="InterPro" id="IPR013584">
    <property type="entry name" value="RAP"/>
</dbReference>
<evidence type="ECO:0000313" key="4">
    <source>
        <dbReference type="Ensembl" id="ENSLOCP00000013704.1"/>
    </source>
</evidence>
<dbReference type="SMART" id="SM00952">
    <property type="entry name" value="RAP"/>
    <property type="match status" value="1"/>
</dbReference>
<evidence type="ECO:0000256" key="2">
    <source>
        <dbReference type="ARBA" id="ARBA00023128"/>
    </source>
</evidence>
<dbReference type="GeneTree" id="ENSGT01030000234607"/>
<dbReference type="InterPro" id="IPR050870">
    <property type="entry name" value="FAST_kinase"/>
</dbReference>
<reference evidence="4" key="3">
    <citation type="submission" date="2025-09" db="UniProtKB">
        <authorList>
            <consortium name="Ensembl"/>
        </authorList>
    </citation>
    <scope>IDENTIFICATION</scope>
</reference>
<dbReference type="Pfam" id="PF06743">
    <property type="entry name" value="FAST_1"/>
    <property type="match status" value="1"/>
</dbReference>
<dbReference type="Pfam" id="PF08373">
    <property type="entry name" value="RAP"/>
    <property type="match status" value="1"/>
</dbReference>
<dbReference type="InterPro" id="IPR013579">
    <property type="entry name" value="FAST_2"/>
</dbReference>
<dbReference type="Pfam" id="PF08368">
    <property type="entry name" value="FAST_2"/>
    <property type="match status" value="1"/>
</dbReference>
<feature type="domain" description="RAP" evidence="3">
    <location>
        <begin position="596"/>
        <end position="654"/>
    </location>
</feature>
<evidence type="ECO:0000256" key="1">
    <source>
        <dbReference type="ARBA" id="ARBA00004173"/>
    </source>
</evidence>
<comment type="subcellular location">
    <subcellularLocation>
        <location evidence="1">Mitochondrion</location>
    </subcellularLocation>
</comment>
<dbReference type="GO" id="GO:0003723">
    <property type="term" value="F:RNA binding"/>
    <property type="evidence" value="ECO:0000318"/>
    <property type="project" value="GO_Central"/>
</dbReference>
<dbReference type="OMA" id="VQIPYHE"/>
<dbReference type="GO" id="GO:0005759">
    <property type="term" value="C:mitochondrial matrix"/>
    <property type="evidence" value="ECO:0000318"/>
    <property type="project" value="GO_Central"/>
</dbReference>
<dbReference type="FunCoup" id="W5MZ95">
    <property type="interactions" value="505"/>
</dbReference>
<protein>
    <submittedName>
        <fullName evidence="4">FAST kinase domains 3</fullName>
    </submittedName>
</protein>
<dbReference type="InterPro" id="IPR010622">
    <property type="entry name" value="FAST_Leu-rich"/>
</dbReference>
<evidence type="ECO:0000313" key="5">
    <source>
        <dbReference type="Proteomes" id="UP000018468"/>
    </source>
</evidence>
<dbReference type="STRING" id="7918.ENSLOCP00000013704"/>
<dbReference type="PANTHER" id="PTHR21228">
    <property type="entry name" value="FAST LEU-RICH DOMAIN-CONTAINING"/>
    <property type="match status" value="1"/>
</dbReference>
<dbReference type="PANTHER" id="PTHR21228:SF9">
    <property type="entry name" value="FAST KINASE DOMAIN-CONTAINING PROTEIN 3, MITOCHONDRIAL"/>
    <property type="match status" value="1"/>
</dbReference>
<dbReference type="OrthoDB" id="9985850at2759"/>
<dbReference type="Bgee" id="ENSLOCG00000011153">
    <property type="expression patterns" value="Expressed in pharyngeal gill and 13 other cell types or tissues"/>
</dbReference>
<accession>W5MZ95</accession>
<dbReference type="GO" id="GO:0000963">
    <property type="term" value="P:mitochondrial RNA processing"/>
    <property type="evidence" value="ECO:0000318"/>
    <property type="project" value="GO_Central"/>
</dbReference>
<reference evidence="5" key="1">
    <citation type="submission" date="2011-12" db="EMBL/GenBank/DDBJ databases">
        <title>The Draft Genome of Lepisosteus oculatus.</title>
        <authorList>
            <consortium name="The Broad Institute Genome Assembly &amp; Analysis Group"/>
            <consortium name="Computational R&amp;D Group"/>
            <consortium name="and Sequencing Platform"/>
            <person name="Di Palma F."/>
            <person name="Alfoldi J."/>
            <person name="Johnson J."/>
            <person name="Berlin A."/>
            <person name="Gnerre S."/>
            <person name="Jaffe D."/>
            <person name="MacCallum I."/>
            <person name="Young S."/>
            <person name="Walker B.J."/>
            <person name="Lander E.S."/>
            <person name="Lindblad-Toh K."/>
        </authorList>
    </citation>
    <scope>NUCLEOTIDE SEQUENCE [LARGE SCALE GENOMIC DNA]</scope>
</reference>
<dbReference type="Ensembl" id="ENSLOCT00000013733.1">
    <property type="protein sequence ID" value="ENSLOCP00000013704.1"/>
    <property type="gene ID" value="ENSLOCG00000011153.1"/>
</dbReference>
<dbReference type="EMBL" id="AHAT01017653">
    <property type="status" value="NOT_ANNOTATED_CDS"/>
    <property type="molecule type" value="Genomic_DNA"/>
</dbReference>
<dbReference type="GO" id="GO:0035770">
    <property type="term" value="C:ribonucleoprotein granule"/>
    <property type="evidence" value="ECO:0000318"/>
    <property type="project" value="GO_Central"/>
</dbReference>
<dbReference type="KEGG" id="loc:102683600"/>
<proteinExistence type="predicted"/>
<dbReference type="GeneID" id="102683600"/>
<keyword evidence="5" id="KW-1185">Reference proteome</keyword>
<dbReference type="GO" id="GO:0044528">
    <property type="term" value="P:regulation of mitochondrial mRNA stability"/>
    <property type="evidence" value="ECO:0000318"/>
    <property type="project" value="GO_Central"/>
</dbReference>
<dbReference type="PROSITE" id="PS51286">
    <property type="entry name" value="RAP"/>
    <property type="match status" value="1"/>
</dbReference>
<dbReference type="CTD" id="79072"/>
<dbReference type="InParanoid" id="W5MZ95"/>
<sequence length="665" mass="75767">MAFRFLQGCLRATRAVQHFRFLHSAACLSRCASSYRQLPCPVCLRRPSSCCTTGQGCRRFLRDHQKAALSTIRDQVYFAGGSVCLHGDASDGFRLTDQQSTSMDERTFADHLRHCSSSRQVFRLLLSLKSMSDTMAASALQTIAALEHDKCGLKDPTVLDHDVFKAVCFQFEHDSQRLTDAGLLSALHACTRLYVDPWSSLMVRLVSESQRRLDRGQMPIRNLCILAEALLALEGSRSVMLKQVMEQIQGHEVKEWSLEELTQVYGLLQTGIVERGQYQHLLNSMNSYALSRAASLKPASISQILNALVVLSQTRAVPLVISLCKHSVKHVHRFTDSELVEVLGALMHFGHSDQYFVEALERHVPRNTYTMHPEAITKVMQYCGRRQILSKAIFDTVAESFVYRADSYNTSQIARQIMPFGKLGYLPPNTGELFHKVEGILHTQFSQFQPRTLLNLLHSCTLIERFPVNFMAKVFNPYFLQQLEEQGTGLDRVLLAQLTQLYMTVKLECPFYEGPNLLPKYRVKSFLTSGRSLETPVDRHLYNRVKMGLLDLLGARDYFASNVLTPYCYTLDVELKLDGEGYVLPASHHEDVCKRIAVCIDGQKRFCANTHHLLGKEAIKTRHLKLLGYKVVQIPFFEFEKLQNRAETVDYLHKKIFPHSYRLSW</sequence>